<feature type="repeat" description="TPR" evidence="3">
    <location>
        <begin position="197"/>
        <end position="230"/>
    </location>
</feature>
<evidence type="ECO:0000313" key="6">
    <source>
        <dbReference type="EMBL" id="OWK31092.1"/>
    </source>
</evidence>
<dbReference type="InterPro" id="IPR019734">
    <property type="entry name" value="TPR_rpt"/>
</dbReference>
<dbReference type="AlphaFoldDB" id="A0A245ZMY8"/>
<evidence type="ECO:0000256" key="2">
    <source>
        <dbReference type="ARBA" id="ARBA00022803"/>
    </source>
</evidence>
<protein>
    <submittedName>
        <fullName evidence="6">Beta-barrel assembly-enhancing protease</fullName>
    </submittedName>
</protein>
<dbReference type="OrthoDB" id="7259535at2"/>
<feature type="transmembrane region" description="Helical" evidence="5">
    <location>
        <begin position="35"/>
        <end position="56"/>
    </location>
</feature>
<keyword evidence="5" id="KW-0812">Transmembrane</keyword>
<keyword evidence="6" id="KW-0378">Hydrolase</keyword>
<organism evidence="6 7">
    <name type="scientific">Sphingomonas dokdonensis</name>
    <dbReference type="NCBI Taxonomy" id="344880"/>
    <lineage>
        <taxon>Bacteria</taxon>
        <taxon>Pseudomonadati</taxon>
        <taxon>Pseudomonadota</taxon>
        <taxon>Alphaproteobacteria</taxon>
        <taxon>Sphingomonadales</taxon>
        <taxon>Sphingomonadaceae</taxon>
        <taxon>Sphingomonas</taxon>
    </lineage>
</organism>
<feature type="region of interest" description="Disordered" evidence="4">
    <location>
        <begin position="1"/>
        <end position="24"/>
    </location>
</feature>
<dbReference type="PANTHER" id="PTHR45586:SF1">
    <property type="entry name" value="LIPOPOLYSACCHARIDE ASSEMBLY PROTEIN B"/>
    <property type="match status" value="1"/>
</dbReference>
<dbReference type="GO" id="GO:0006508">
    <property type="term" value="P:proteolysis"/>
    <property type="evidence" value="ECO:0007669"/>
    <property type="project" value="UniProtKB-KW"/>
</dbReference>
<gene>
    <name evidence="6" type="primary">bepA_4</name>
    <name evidence="6" type="ORF">SPDO_10970</name>
</gene>
<keyword evidence="2 3" id="KW-0802">TPR repeat</keyword>
<proteinExistence type="predicted"/>
<keyword evidence="1" id="KW-0677">Repeat</keyword>
<dbReference type="InterPro" id="IPR051012">
    <property type="entry name" value="CellSynth/LPSAsmb/PSIAsmb"/>
</dbReference>
<dbReference type="PROSITE" id="PS50005">
    <property type="entry name" value="TPR"/>
    <property type="match status" value="2"/>
</dbReference>
<keyword evidence="5" id="KW-0472">Membrane</keyword>
<dbReference type="SMART" id="SM00028">
    <property type="entry name" value="TPR"/>
    <property type="match status" value="6"/>
</dbReference>
<evidence type="ECO:0000256" key="4">
    <source>
        <dbReference type="SAM" id="MobiDB-lite"/>
    </source>
</evidence>
<dbReference type="PANTHER" id="PTHR45586">
    <property type="entry name" value="TPR REPEAT-CONTAINING PROTEIN PA4667"/>
    <property type="match status" value="1"/>
</dbReference>
<dbReference type="Proteomes" id="UP000197290">
    <property type="component" value="Unassembled WGS sequence"/>
</dbReference>
<dbReference type="Pfam" id="PF14559">
    <property type="entry name" value="TPR_19"/>
    <property type="match status" value="1"/>
</dbReference>
<keyword evidence="7" id="KW-1185">Reference proteome</keyword>
<keyword evidence="5" id="KW-1133">Transmembrane helix</keyword>
<name>A0A245ZMY8_9SPHN</name>
<evidence type="ECO:0000313" key="7">
    <source>
        <dbReference type="Proteomes" id="UP000197290"/>
    </source>
</evidence>
<dbReference type="Gene3D" id="1.25.40.10">
    <property type="entry name" value="Tetratricopeptide repeat domain"/>
    <property type="match status" value="5"/>
</dbReference>
<accession>A0A245ZMY8</accession>
<reference evidence="6 7" key="1">
    <citation type="submission" date="2017-03" db="EMBL/GenBank/DDBJ databases">
        <title>Genome sequence of Sphingomonas dokdonensis DSM 21029.</title>
        <authorList>
            <person name="Poehlein A."/>
            <person name="Wuebbeler J.H."/>
            <person name="Steinbuechel A."/>
            <person name="Daniel R."/>
        </authorList>
    </citation>
    <scope>NUCLEOTIDE SEQUENCE [LARGE SCALE GENOMIC DNA]</scope>
    <source>
        <strain evidence="6 7">DSM 21029</strain>
    </source>
</reference>
<dbReference type="SUPFAM" id="SSF48452">
    <property type="entry name" value="TPR-like"/>
    <property type="match status" value="3"/>
</dbReference>
<dbReference type="InterPro" id="IPR011990">
    <property type="entry name" value="TPR-like_helical_dom_sf"/>
</dbReference>
<comment type="caution">
    <text evidence="6">The sequence shown here is derived from an EMBL/GenBank/DDBJ whole genome shotgun (WGS) entry which is preliminary data.</text>
</comment>
<evidence type="ECO:0000256" key="1">
    <source>
        <dbReference type="ARBA" id="ARBA00022737"/>
    </source>
</evidence>
<dbReference type="Pfam" id="PF13432">
    <property type="entry name" value="TPR_16"/>
    <property type="match status" value="4"/>
</dbReference>
<evidence type="ECO:0000256" key="5">
    <source>
        <dbReference type="SAM" id="Phobius"/>
    </source>
</evidence>
<feature type="repeat" description="TPR" evidence="3">
    <location>
        <begin position="628"/>
        <end position="661"/>
    </location>
</feature>
<keyword evidence="6" id="KW-0645">Protease</keyword>
<sequence length="709" mass="73892">MTDAGRRYPLLRGRRRRGTRSRPISDAVRQRRWRLARIGAMLALAALVVAGIVLVARRAARPDPAQEYVASLAALKRGNYSAARNHAIAAGEGPDAARANAVLGRAYLLLGDGDAAEGALNRAVAAGMPNTRLHQLFADAYLAQGDEDRALAEAARATAPYQDYAARVRARAMAAKGDVPAGTALLQAVIARRPNDAAAYADLGRVRLAAGDVLGADQAARRAVALDPANLDAIVLAGEVVRSRYGLLAALPWFERALAQDAYYHPALIQYAATAGEAGRYADMLSATRRALAARPASPQALYLQAVMAARAGNNELARTLLARMGDAGLSMPGVVLLTGMLAYADGGYEQAVVSFREVVGRQPMNLVARRLLGASLLRSGDAKGALATLRPIAVRPDADSYTLALAGRAFEATGERDWAARFLDRAARPALADPQPFAGDGSAGALAAAVAGAPGDPTVAVGYARSLVDAGQADLAAERATAIANASPGAPDAQLLAGDVSATQGRFAAALARYQQAANLRFDAPVMLRLAEAANRAGRPRDATAALALYLSQNPQSLVARRALANLQLAAREWPAAIETLGWLNDAIGANDALIQAQLAYALTAAGDPQTGLAHARIAYRLAPLNPAATDAFGWALYEQGDTRAALQVLQKAATLAPNHAGISWHLGQALADAGRAAEARQRITAALRDPSFPDRASATALLNLLGS</sequence>
<dbReference type="GO" id="GO:0008233">
    <property type="term" value="F:peptidase activity"/>
    <property type="evidence" value="ECO:0007669"/>
    <property type="project" value="UniProtKB-KW"/>
</dbReference>
<dbReference type="RefSeq" id="WP_088366479.1">
    <property type="nucleotide sequence ID" value="NZ_NBBI01000002.1"/>
</dbReference>
<evidence type="ECO:0000256" key="3">
    <source>
        <dbReference type="PROSITE-ProRule" id="PRU00339"/>
    </source>
</evidence>
<dbReference type="EMBL" id="NBBI01000002">
    <property type="protein sequence ID" value="OWK31092.1"/>
    <property type="molecule type" value="Genomic_DNA"/>
</dbReference>